<dbReference type="InterPro" id="IPR021359">
    <property type="entry name" value="DUF2812"/>
</dbReference>
<dbReference type="EMBL" id="JACOOL010000005">
    <property type="protein sequence ID" value="MBC5636781.1"/>
    <property type="molecule type" value="Genomic_DNA"/>
</dbReference>
<evidence type="ECO:0000313" key="2">
    <source>
        <dbReference type="EMBL" id="MBC5636781.1"/>
    </source>
</evidence>
<dbReference type="AlphaFoldDB" id="A0A923L5G6"/>
<reference evidence="2" key="1">
    <citation type="submission" date="2020-08" db="EMBL/GenBank/DDBJ databases">
        <title>Genome public.</title>
        <authorList>
            <person name="Liu C."/>
            <person name="Sun Q."/>
        </authorList>
    </citation>
    <scope>NUCLEOTIDE SEQUENCE</scope>
    <source>
        <strain evidence="2">BX22</strain>
    </source>
</reference>
<dbReference type="RefSeq" id="WP_186869496.1">
    <property type="nucleotide sequence ID" value="NZ_JACOOL010000005.1"/>
</dbReference>
<feature type="transmembrane region" description="Helical" evidence="1">
    <location>
        <begin position="112"/>
        <end position="131"/>
    </location>
</feature>
<keyword evidence="1" id="KW-0472">Membrane</keyword>
<keyword evidence="1" id="KW-0812">Transmembrane</keyword>
<evidence type="ECO:0000313" key="3">
    <source>
        <dbReference type="Proteomes" id="UP000637359"/>
    </source>
</evidence>
<keyword evidence="3" id="KW-1185">Reference proteome</keyword>
<comment type="caution">
    <text evidence="2">The sequence shown here is derived from an EMBL/GenBank/DDBJ whole genome shotgun (WGS) entry which is preliminary data.</text>
</comment>
<gene>
    <name evidence="2" type="ORF">H8S33_08130</name>
</gene>
<organism evidence="2 3">
    <name type="scientific">Ornithinibacillus hominis</name>
    <dbReference type="NCBI Taxonomy" id="2763055"/>
    <lineage>
        <taxon>Bacteria</taxon>
        <taxon>Bacillati</taxon>
        <taxon>Bacillota</taxon>
        <taxon>Bacilli</taxon>
        <taxon>Bacillales</taxon>
        <taxon>Bacillaceae</taxon>
        <taxon>Ornithinibacillus</taxon>
    </lineage>
</organism>
<dbReference type="Pfam" id="PF11193">
    <property type="entry name" value="DUF2812"/>
    <property type="match status" value="1"/>
</dbReference>
<name>A0A923L5G6_9BACI</name>
<proteinExistence type="predicted"/>
<dbReference type="Proteomes" id="UP000637359">
    <property type="component" value="Unassembled WGS sequence"/>
</dbReference>
<sequence>MTMRKLRISLSFNIEKEEQWLTEMSQKGLHFQHHKLLWYEFEEDSSKSYVYQIDFRQNAQMDYFNLYEDAGWEYVIGSMGVFHYFRTDASNPSIRKLYSDNESIQDSYKRMIGFYLLIFFLFLVSQIGIVVTWNDFWLQYLLIGIDGVVIVLYLYMFYMFNRRINYYRRR</sequence>
<accession>A0A923L5G6</accession>
<protein>
    <submittedName>
        <fullName evidence="2">DUF2812 domain-containing protein</fullName>
    </submittedName>
</protein>
<keyword evidence="1" id="KW-1133">Transmembrane helix</keyword>
<feature type="transmembrane region" description="Helical" evidence="1">
    <location>
        <begin position="137"/>
        <end position="160"/>
    </location>
</feature>
<evidence type="ECO:0000256" key="1">
    <source>
        <dbReference type="SAM" id="Phobius"/>
    </source>
</evidence>